<dbReference type="AlphaFoldDB" id="A0A376AE53"/>
<evidence type="ECO:0000313" key="2">
    <source>
        <dbReference type="EMBL" id="SSC66096.1"/>
    </source>
</evidence>
<proteinExistence type="predicted"/>
<sequence>MELRRFRSWRRPGCHHANPHYAARLNDVDPKAWLADALARIADLPVSRLRELLPWEWKKIKMAAIPVAA</sequence>
<accession>A0A376AE53</accession>
<dbReference type="Pfam" id="PF13817">
    <property type="entry name" value="DDE_Tnp_IS66_C"/>
    <property type="match status" value="1"/>
</dbReference>
<evidence type="ECO:0000259" key="1">
    <source>
        <dbReference type="Pfam" id="PF13817"/>
    </source>
</evidence>
<dbReference type="EMBL" id="UEYP01000021">
    <property type="protein sequence ID" value="SSC66096.1"/>
    <property type="molecule type" value="Genomic_DNA"/>
</dbReference>
<organism evidence="2 3">
    <name type="scientific">Ciceribacter selenitireducens ATCC BAA-1503</name>
    <dbReference type="NCBI Taxonomy" id="1336235"/>
    <lineage>
        <taxon>Bacteria</taxon>
        <taxon>Pseudomonadati</taxon>
        <taxon>Pseudomonadota</taxon>
        <taxon>Alphaproteobacteria</taxon>
        <taxon>Hyphomicrobiales</taxon>
        <taxon>Rhizobiaceae</taxon>
        <taxon>Ciceribacter</taxon>
    </lineage>
</organism>
<feature type="domain" description="Transposase IS66 C-terminal" evidence="1">
    <location>
        <begin position="23"/>
        <end position="55"/>
    </location>
</feature>
<dbReference type="InterPro" id="IPR039552">
    <property type="entry name" value="IS66_C"/>
</dbReference>
<gene>
    <name evidence="2" type="ORF">RHIZ70_1804</name>
</gene>
<dbReference type="Proteomes" id="UP000254764">
    <property type="component" value="Unassembled WGS sequence"/>
</dbReference>
<reference evidence="3" key="1">
    <citation type="submission" date="2018-07" db="EMBL/GenBank/DDBJ databases">
        <authorList>
            <person name="Peiro R."/>
            <person name="Begona"/>
            <person name="Cbmso G."/>
            <person name="Lopez M."/>
            <person name="Gonzalez S."/>
        </authorList>
    </citation>
    <scope>NUCLEOTIDE SEQUENCE [LARGE SCALE GENOMIC DNA]</scope>
</reference>
<name>A0A376AE53_9HYPH</name>
<keyword evidence="3" id="KW-1185">Reference proteome</keyword>
<evidence type="ECO:0000313" key="3">
    <source>
        <dbReference type="Proteomes" id="UP000254764"/>
    </source>
</evidence>
<protein>
    <recommendedName>
        <fullName evidence="1">Transposase IS66 C-terminal domain-containing protein</fullName>
    </recommendedName>
</protein>